<dbReference type="PANTHER" id="PTHR24111">
    <property type="entry name" value="LEUCINE-RICH REPEAT-CONTAINING PROTEIN 34"/>
    <property type="match status" value="1"/>
</dbReference>
<dbReference type="AlphaFoldDB" id="A0A6F9DJ86"/>
<dbReference type="InterPro" id="IPR032675">
    <property type="entry name" value="LRR_dom_sf"/>
</dbReference>
<evidence type="ECO:0000256" key="1">
    <source>
        <dbReference type="ARBA" id="ARBA00022737"/>
    </source>
</evidence>
<protein>
    <submittedName>
        <fullName evidence="2">Leucine-rich repeat-containing protein 73</fullName>
    </submittedName>
</protein>
<evidence type="ECO:0000313" key="2">
    <source>
        <dbReference type="EMBL" id="CAB3263534.1"/>
    </source>
</evidence>
<reference evidence="2" key="1">
    <citation type="submission" date="2020-04" db="EMBL/GenBank/DDBJ databases">
        <authorList>
            <person name="Neveu A P."/>
        </authorList>
    </citation>
    <scope>NUCLEOTIDE SEQUENCE</scope>
    <source>
        <tissue evidence="2">Whole embryo</tissue>
    </source>
</reference>
<dbReference type="InterPro" id="IPR001611">
    <property type="entry name" value="Leu-rich_rpt"/>
</dbReference>
<keyword evidence="1" id="KW-0677">Repeat</keyword>
<dbReference type="SMART" id="SM00368">
    <property type="entry name" value="LRR_RI"/>
    <property type="match status" value="4"/>
</dbReference>
<proteinExistence type="evidence at transcript level"/>
<name>A0A6F9DJ86_9ASCI</name>
<sequence>MLNGVVQICGEKLTTDEIKEICSSVRSHQVTLLSLRKCKMSDRDFERLMRSIAKTTSVLQLNLNLGVLSTDERVLHLSDALNLNRSIQSLFLHGNPLGERGLALLSKSLSLHPSIVNLDVGDCKLTDSCAKLLSNLLPPDGAKSGLKELVLSSNPGISEVGWSTLFCSIAASSCLRSLSVDYNPAIGDIGARMLAVIVAGSHSLQHLDMEVCGVTNTAAKVFLDLFESYPTSLHELVLIGNSVSKKLLNEIETSLKHNHSSDDEN</sequence>
<dbReference type="EMBL" id="LR787672">
    <property type="protein sequence ID" value="CAB3263534.1"/>
    <property type="molecule type" value="mRNA"/>
</dbReference>
<gene>
    <name evidence="2" type="primary">Lrrc73</name>
</gene>
<dbReference type="Gene3D" id="3.80.10.10">
    <property type="entry name" value="Ribonuclease Inhibitor"/>
    <property type="match status" value="2"/>
</dbReference>
<dbReference type="InterPro" id="IPR052201">
    <property type="entry name" value="LRR-containing_regulator"/>
</dbReference>
<organism evidence="2">
    <name type="scientific">Phallusia mammillata</name>
    <dbReference type="NCBI Taxonomy" id="59560"/>
    <lineage>
        <taxon>Eukaryota</taxon>
        <taxon>Metazoa</taxon>
        <taxon>Chordata</taxon>
        <taxon>Tunicata</taxon>
        <taxon>Ascidiacea</taxon>
        <taxon>Phlebobranchia</taxon>
        <taxon>Ascidiidae</taxon>
        <taxon>Phallusia</taxon>
    </lineage>
</organism>
<accession>A0A6F9DJ86</accession>
<dbReference type="Pfam" id="PF13516">
    <property type="entry name" value="LRR_6"/>
    <property type="match status" value="1"/>
</dbReference>
<dbReference type="SUPFAM" id="SSF52047">
    <property type="entry name" value="RNI-like"/>
    <property type="match status" value="1"/>
</dbReference>
<dbReference type="PANTHER" id="PTHR24111:SF3">
    <property type="entry name" value="LEUCINE-RICH REPEAT-CONTAINING PROTEIN 73"/>
    <property type="match status" value="1"/>
</dbReference>